<feature type="transmembrane region" description="Helical" evidence="5">
    <location>
        <begin position="30"/>
        <end position="47"/>
    </location>
</feature>
<comment type="caution">
    <text evidence="6">The sequence shown here is derived from an EMBL/GenBank/DDBJ whole genome shotgun (WGS) entry which is preliminary data.</text>
</comment>
<dbReference type="GO" id="GO:0005524">
    <property type="term" value="F:ATP binding"/>
    <property type="evidence" value="ECO:0007669"/>
    <property type="project" value="UniProtKB-KW"/>
</dbReference>
<evidence type="ECO:0000256" key="4">
    <source>
        <dbReference type="ARBA" id="ARBA00022840"/>
    </source>
</evidence>
<reference evidence="6 7" key="1">
    <citation type="submission" date="2019-06" db="EMBL/GenBank/DDBJ databases">
        <title>Genome Sequence of the Brown Rot Fungal Pathogen Monilinia fructicola.</title>
        <authorList>
            <person name="De Miccolis Angelini R.M."/>
            <person name="Landi L."/>
            <person name="Abate D."/>
            <person name="Pollastro S."/>
            <person name="Romanazzi G."/>
            <person name="Faretra F."/>
        </authorList>
    </citation>
    <scope>NUCLEOTIDE SEQUENCE [LARGE SCALE GENOMIC DNA]</scope>
    <source>
        <strain evidence="6 7">Mfrc123</strain>
    </source>
</reference>
<keyword evidence="5" id="KW-0472">Membrane</keyword>
<keyword evidence="5" id="KW-0812">Transmembrane</keyword>
<dbReference type="InterPro" id="IPR000890">
    <property type="entry name" value="Aliphatic_acid_kin_short-chain"/>
</dbReference>
<keyword evidence="4" id="KW-0067">ATP-binding</keyword>
<accession>A0A5M9JGX7</accession>
<proteinExistence type="predicted"/>
<evidence type="ECO:0008006" key="8">
    <source>
        <dbReference type="Google" id="ProtNLM"/>
    </source>
</evidence>
<keyword evidence="7" id="KW-1185">Reference proteome</keyword>
<evidence type="ECO:0000313" key="7">
    <source>
        <dbReference type="Proteomes" id="UP000322873"/>
    </source>
</evidence>
<dbReference type="SUPFAM" id="SSF53067">
    <property type="entry name" value="Actin-like ATPase domain"/>
    <property type="match status" value="1"/>
</dbReference>
<evidence type="ECO:0000256" key="1">
    <source>
        <dbReference type="ARBA" id="ARBA00022679"/>
    </source>
</evidence>
<protein>
    <recommendedName>
        <fullName evidence="8">Acetate kinase</fullName>
    </recommendedName>
</protein>
<keyword evidence="2" id="KW-0547">Nucleotide-binding</keyword>
<dbReference type="InterPro" id="IPR043129">
    <property type="entry name" value="ATPase_NBD"/>
</dbReference>
<dbReference type="VEuPathDB" id="FungiDB:MFRU_007g01840"/>
<keyword evidence="3" id="KW-0418">Kinase</keyword>
<keyword evidence="5" id="KW-1133">Transmembrane helix</keyword>
<dbReference type="EMBL" id="VICG01000011">
    <property type="protein sequence ID" value="KAA8567062.1"/>
    <property type="molecule type" value="Genomic_DNA"/>
</dbReference>
<organism evidence="6 7">
    <name type="scientific">Monilinia fructicola</name>
    <name type="common">Brown rot fungus</name>
    <name type="synonym">Ciboria fructicola</name>
    <dbReference type="NCBI Taxonomy" id="38448"/>
    <lineage>
        <taxon>Eukaryota</taxon>
        <taxon>Fungi</taxon>
        <taxon>Dikarya</taxon>
        <taxon>Ascomycota</taxon>
        <taxon>Pezizomycotina</taxon>
        <taxon>Leotiomycetes</taxon>
        <taxon>Helotiales</taxon>
        <taxon>Sclerotiniaceae</taxon>
        <taxon>Monilinia</taxon>
    </lineage>
</organism>
<dbReference type="AlphaFoldDB" id="A0A5M9JGX7"/>
<name>A0A5M9JGX7_MONFR</name>
<dbReference type="GO" id="GO:0008776">
    <property type="term" value="F:acetate kinase activity"/>
    <property type="evidence" value="ECO:0007669"/>
    <property type="project" value="TreeGrafter"/>
</dbReference>
<dbReference type="GO" id="GO:0006083">
    <property type="term" value="P:acetate metabolic process"/>
    <property type="evidence" value="ECO:0007669"/>
    <property type="project" value="TreeGrafter"/>
</dbReference>
<keyword evidence="1" id="KW-0808">Transferase</keyword>
<dbReference type="Pfam" id="PF00871">
    <property type="entry name" value="Acetate_kinase"/>
    <property type="match status" value="1"/>
</dbReference>
<dbReference type="PANTHER" id="PTHR21060">
    <property type="entry name" value="ACETATE KINASE"/>
    <property type="match status" value="1"/>
</dbReference>
<evidence type="ECO:0000256" key="5">
    <source>
        <dbReference type="SAM" id="Phobius"/>
    </source>
</evidence>
<evidence type="ECO:0000256" key="3">
    <source>
        <dbReference type="ARBA" id="ARBA00022777"/>
    </source>
</evidence>
<sequence>MDKLKCLASISITFMSISISIYSLSLSSDILTILSLIFILQTKIIMYPSSRPLEVNPQTARRVSNRWTHISSPTLKYTRDDTSITKDQKLKEKISTQKDAFQYILNLLINDPDFPPITKVEDIAIASHRVVHGGDYKASKIITNDTYHHLETLSDLAPLHNASALAIISHCISALPNTRNIAVFDSEFHASLPPHISTYPIDQEIARKNGLRKYGFHGISYAFITRSVAGFLGKKEGDTNIIAVGIRVWG</sequence>
<evidence type="ECO:0000313" key="6">
    <source>
        <dbReference type="EMBL" id="KAA8567062.1"/>
    </source>
</evidence>
<gene>
    <name evidence="6" type="ORF">EYC84_010137</name>
</gene>
<dbReference type="Gene3D" id="3.30.420.40">
    <property type="match status" value="1"/>
</dbReference>
<dbReference type="PANTHER" id="PTHR21060:SF15">
    <property type="entry name" value="ACETATE KINASE-RELATED"/>
    <property type="match status" value="1"/>
</dbReference>
<dbReference type="Proteomes" id="UP000322873">
    <property type="component" value="Unassembled WGS sequence"/>
</dbReference>
<evidence type="ECO:0000256" key="2">
    <source>
        <dbReference type="ARBA" id="ARBA00022741"/>
    </source>
</evidence>